<evidence type="ECO:0000313" key="3">
    <source>
        <dbReference type="Proteomes" id="UP001476798"/>
    </source>
</evidence>
<keyword evidence="3" id="KW-1185">Reference proteome</keyword>
<accession>A0ABV0PCZ1</accession>
<sequence length="113" mass="12217">MFPSVQLPNQAVTTQSRLAVIWFVETLLWQLAEACLQQASHFVNRSHFLCKRVVPELLTVTLAETSPALLNGVKGGGQAKLSAALGAHCLDKPAGLVAQLKLGQRGLASSRRW</sequence>
<gene>
    <name evidence="2" type="ORF">GOODEAATRI_010546</name>
</gene>
<feature type="chain" id="PRO_5046238715" evidence="1">
    <location>
        <begin position="35"/>
        <end position="113"/>
    </location>
</feature>
<keyword evidence="1" id="KW-0732">Signal</keyword>
<feature type="signal peptide" evidence="1">
    <location>
        <begin position="1"/>
        <end position="34"/>
    </location>
</feature>
<name>A0ABV0PCZ1_9TELE</name>
<protein>
    <submittedName>
        <fullName evidence="2">Uncharacterized protein</fullName>
    </submittedName>
</protein>
<evidence type="ECO:0000256" key="1">
    <source>
        <dbReference type="SAM" id="SignalP"/>
    </source>
</evidence>
<dbReference type="Proteomes" id="UP001476798">
    <property type="component" value="Unassembled WGS sequence"/>
</dbReference>
<reference evidence="2 3" key="1">
    <citation type="submission" date="2021-06" db="EMBL/GenBank/DDBJ databases">
        <authorList>
            <person name="Palmer J.M."/>
        </authorList>
    </citation>
    <scope>NUCLEOTIDE SEQUENCE [LARGE SCALE GENOMIC DNA]</scope>
    <source>
        <strain evidence="2 3">GA_2019</strain>
        <tissue evidence="2">Muscle</tissue>
    </source>
</reference>
<evidence type="ECO:0000313" key="2">
    <source>
        <dbReference type="EMBL" id="MEQ2181340.1"/>
    </source>
</evidence>
<comment type="caution">
    <text evidence="2">The sequence shown here is derived from an EMBL/GenBank/DDBJ whole genome shotgun (WGS) entry which is preliminary data.</text>
</comment>
<proteinExistence type="predicted"/>
<dbReference type="EMBL" id="JAHRIO010070588">
    <property type="protein sequence ID" value="MEQ2181340.1"/>
    <property type="molecule type" value="Genomic_DNA"/>
</dbReference>
<organism evidence="2 3">
    <name type="scientific">Goodea atripinnis</name>
    <dbReference type="NCBI Taxonomy" id="208336"/>
    <lineage>
        <taxon>Eukaryota</taxon>
        <taxon>Metazoa</taxon>
        <taxon>Chordata</taxon>
        <taxon>Craniata</taxon>
        <taxon>Vertebrata</taxon>
        <taxon>Euteleostomi</taxon>
        <taxon>Actinopterygii</taxon>
        <taxon>Neopterygii</taxon>
        <taxon>Teleostei</taxon>
        <taxon>Neoteleostei</taxon>
        <taxon>Acanthomorphata</taxon>
        <taxon>Ovalentaria</taxon>
        <taxon>Atherinomorphae</taxon>
        <taxon>Cyprinodontiformes</taxon>
        <taxon>Goodeidae</taxon>
        <taxon>Goodea</taxon>
    </lineage>
</organism>